<evidence type="ECO:0000256" key="2">
    <source>
        <dbReference type="ARBA" id="ARBA00008817"/>
    </source>
</evidence>
<dbReference type="InterPro" id="IPR036869">
    <property type="entry name" value="J_dom_sf"/>
</dbReference>
<dbReference type="GO" id="GO:0005744">
    <property type="term" value="C:TIM23 mitochondrial import inner membrane translocase complex"/>
    <property type="evidence" value="ECO:0007669"/>
    <property type="project" value="InterPro"/>
</dbReference>
<dbReference type="OrthoDB" id="10262892at2759"/>
<dbReference type="Pfam" id="PF03656">
    <property type="entry name" value="Pam16"/>
    <property type="match status" value="1"/>
</dbReference>
<dbReference type="AlphaFoldDB" id="A0A6J1SCC0"/>
<protein>
    <submittedName>
        <fullName evidence="11">Mitochondrial import inner membrane translocase subunit Tim16</fullName>
    </submittedName>
</protein>
<comment type="similarity">
    <text evidence="2">Belongs to the TIM16/PAM16 family.</text>
</comment>
<dbReference type="Gene3D" id="1.10.287.110">
    <property type="entry name" value="DnaJ domain"/>
    <property type="match status" value="1"/>
</dbReference>
<dbReference type="CTD" id="41937"/>
<dbReference type="GO" id="GO:0030150">
    <property type="term" value="P:protein import into mitochondrial matrix"/>
    <property type="evidence" value="ECO:0007669"/>
    <property type="project" value="InterPro"/>
</dbReference>
<evidence type="ECO:0000256" key="7">
    <source>
        <dbReference type="ARBA" id="ARBA00023128"/>
    </source>
</evidence>
<evidence type="ECO:0000256" key="1">
    <source>
        <dbReference type="ARBA" id="ARBA00004443"/>
    </source>
</evidence>
<gene>
    <name evidence="11" type="primary">LOC113205471</name>
</gene>
<feature type="region of interest" description="Disordered" evidence="9">
    <location>
        <begin position="33"/>
        <end position="53"/>
    </location>
</feature>
<keyword evidence="7" id="KW-0496">Mitochondrion</keyword>
<organism evidence="10 11">
    <name type="scientific">Frankliniella occidentalis</name>
    <name type="common">Western flower thrips</name>
    <name type="synonym">Euthrips occidentalis</name>
    <dbReference type="NCBI Taxonomy" id="133901"/>
    <lineage>
        <taxon>Eukaryota</taxon>
        <taxon>Metazoa</taxon>
        <taxon>Ecdysozoa</taxon>
        <taxon>Arthropoda</taxon>
        <taxon>Hexapoda</taxon>
        <taxon>Insecta</taxon>
        <taxon>Pterygota</taxon>
        <taxon>Neoptera</taxon>
        <taxon>Paraneoptera</taxon>
        <taxon>Thysanoptera</taxon>
        <taxon>Terebrantia</taxon>
        <taxon>Thripoidea</taxon>
        <taxon>Thripidae</taxon>
        <taxon>Frankliniella</taxon>
    </lineage>
</organism>
<dbReference type="Proteomes" id="UP000504606">
    <property type="component" value="Unplaced"/>
</dbReference>
<keyword evidence="8" id="KW-0472">Membrane</keyword>
<keyword evidence="10" id="KW-1185">Reference proteome</keyword>
<evidence type="ECO:0000313" key="10">
    <source>
        <dbReference type="Proteomes" id="UP000504606"/>
    </source>
</evidence>
<dbReference type="PANTHER" id="PTHR12388:SF0">
    <property type="entry name" value="MITOCHONDRIAL IMPORT INNER MEMBRANE TRANSLOCASE SUBUNIT TIM16"/>
    <property type="match status" value="1"/>
</dbReference>
<dbReference type="RefSeq" id="XP_026276900.1">
    <property type="nucleotide sequence ID" value="XM_026421115.2"/>
</dbReference>
<accession>A0A6J1SCC0</accession>
<keyword evidence="6" id="KW-0811">Translocation</keyword>
<feature type="region of interest" description="Disordered" evidence="9">
    <location>
        <begin position="112"/>
        <end position="134"/>
    </location>
</feature>
<name>A0A6J1SCC0_FRAOC</name>
<keyword evidence="3" id="KW-0813">Transport</keyword>
<evidence type="ECO:0000256" key="9">
    <source>
        <dbReference type="SAM" id="MobiDB-lite"/>
    </source>
</evidence>
<keyword evidence="4" id="KW-0999">Mitochondrion inner membrane</keyword>
<dbReference type="FunFam" id="1.10.287.110:FF:000006">
    <property type="entry name" value="Import inner membrane translocase subunit TIM16"/>
    <property type="match status" value="1"/>
</dbReference>
<feature type="compositionally biased region" description="Basic and acidic residues" evidence="9">
    <location>
        <begin position="119"/>
        <end position="134"/>
    </location>
</feature>
<evidence type="ECO:0000256" key="6">
    <source>
        <dbReference type="ARBA" id="ARBA00023010"/>
    </source>
</evidence>
<evidence type="ECO:0000256" key="5">
    <source>
        <dbReference type="ARBA" id="ARBA00022927"/>
    </source>
</evidence>
<sequence length="134" mass="14616">MAKYIVQIIMVGATAVGRAFTRALKQEIAASQQAAQRAGGGREGAKSAATSAKSGITIEEAKQILNIKDQHIDPKELQEKYDFLFKINDKAKGGSFYLQSKVYRAKERLDAELAAQDKQPPKKGTESDESKVNS</sequence>
<evidence type="ECO:0000256" key="4">
    <source>
        <dbReference type="ARBA" id="ARBA00022792"/>
    </source>
</evidence>
<dbReference type="KEGG" id="foc:113205471"/>
<dbReference type="InterPro" id="IPR005341">
    <property type="entry name" value="Tim16"/>
</dbReference>
<dbReference type="PANTHER" id="PTHR12388">
    <property type="entry name" value="MITOCHONDRIA ASSOCIATED GRANULOCYTE MACROPHAGE CSF SIGNALING MOLECULE"/>
    <property type="match status" value="1"/>
</dbReference>
<evidence type="ECO:0000256" key="8">
    <source>
        <dbReference type="ARBA" id="ARBA00023136"/>
    </source>
</evidence>
<comment type="subcellular location">
    <subcellularLocation>
        <location evidence="1">Mitochondrion inner membrane</location>
        <topology evidence="1">Peripheral membrane protein</topology>
        <orientation evidence="1">Matrix side</orientation>
    </subcellularLocation>
</comment>
<proteinExistence type="inferred from homology"/>
<evidence type="ECO:0000313" key="11">
    <source>
        <dbReference type="RefSeq" id="XP_026276900.1"/>
    </source>
</evidence>
<dbReference type="GeneID" id="113205471"/>
<keyword evidence="5" id="KW-0653">Protein transport</keyword>
<evidence type="ECO:0000256" key="3">
    <source>
        <dbReference type="ARBA" id="ARBA00022448"/>
    </source>
</evidence>
<reference evidence="11" key="1">
    <citation type="submission" date="2025-08" db="UniProtKB">
        <authorList>
            <consortium name="RefSeq"/>
        </authorList>
    </citation>
    <scope>IDENTIFICATION</scope>
    <source>
        <tissue evidence="11">Whole organism</tissue>
    </source>
</reference>